<gene>
    <name evidence="10" type="primary">engB</name>
    <name evidence="12" type="ORF">ISU02_19655</name>
</gene>
<dbReference type="PANTHER" id="PTHR11649">
    <property type="entry name" value="MSS1/TRME-RELATED GTP-BINDING PROTEIN"/>
    <property type="match status" value="1"/>
</dbReference>
<keyword evidence="7 10" id="KW-0342">GTP-binding</keyword>
<evidence type="ECO:0000256" key="3">
    <source>
        <dbReference type="ARBA" id="ARBA00022618"/>
    </source>
</evidence>
<evidence type="ECO:0000256" key="4">
    <source>
        <dbReference type="ARBA" id="ARBA00022723"/>
    </source>
</evidence>
<name>A0ABR9ZXX3_9FIRM</name>
<dbReference type="Gene3D" id="3.40.50.300">
    <property type="entry name" value="P-loop containing nucleotide triphosphate hydrolases"/>
    <property type="match status" value="1"/>
</dbReference>
<dbReference type="SUPFAM" id="SSF52540">
    <property type="entry name" value="P-loop containing nucleoside triphosphate hydrolases"/>
    <property type="match status" value="1"/>
</dbReference>
<evidence type="ECO:0000256" key="9">
    <source>
        <dbReference type="ARBA" id="ARBA00023306"/>
    </source>
</evidence>
<dbReference type="EMBL" id="JADKNH010000014">
    <property type="protein sequence ID" value="MBF4695315.1"/>
    <property type="molecule type" value="Genomic_DNA"/>
</dbReference>
<keyword evidence="3 10" id="KW-0132">Cell division</keyword>
<keyword evidence="13" id="KW-1185">Reference proteome</keyword>
<dbReference type="Proteomes" id="UP000614200">
    <property type="component" value="Unassembled WGS sequence"/>
</dbReference>
<evidence type="ECO:0000256" key="7">
    <source>
        <dbReference type="ARBA" id="ARBA00023134"/>
    </source>
</evidence>
<comment type="similarity">
    <text evidence="2 10">Belongs to the TRAFAC class TrmE-Era-EngA-EngB-Septin-like GTPase superfamily. EngB GTPase family.</text>
</comment>
<comment type="function">
    <text evidence="10">Necessary for normal cell division and for the maintenance of normal septation.</text>
</comment>
<evidence type="ECO:0000256" key="1">
    <source>
        <dbReference type="ARBA" id="ARBA00001946"/>
    </source>
</evidence>
<dbReference type="CDD" id="cd01876">
    <property type="entry name" value="YihA_EngB"/>
    <property type="match status" value="1"/>
</dbReference>
<sequence>MKIKNSEFVISAVSKSQYPDDQLPEIAFAGRSNVGKSSLINMLLNRRGLAKTSSTPGKTQLVNFYDIDGLFRFVDLPGYGFAKVSKEQKATWGKIIETYLTNRETLLEVIQLVDIRHKPSQEDKQMYSWIKDFGFSGIVVATKADKLSKNQIAAQIKIIRKELNMNKESVIIPISSSERTGKYDVWDLFNEVFEVNQCGIYVERQVGDPRNQNHESKQ</sequence>
<dbReference type="HAMAP" id="MF_00321">
    <property type="entry name" value="GTPase_EngB"/>
    <property type="match status" value="1"/>
</dbReference>
<dbReference type="Pfam" id="PF01926">
    <property type="entry name" value="MMR_HSR1"/>
    <property type="match status" value="1"/>
</dbReference>
<organism evidence="12 13">
    <name type="scientific">Fusibacter ferrireducens</name>
    <dbReference type="NCBI Taxonomy" id="2785058"/>
    <lineage>
        <taxon>Bacteria</taxon>
        <taxon>Bacillati</taxon>
        <taxon>Bacillota</taxon>
        <taxon>Clostridia</taxon>
        <taxon>Eubacteriales</taxon>
        <taxon>Eubacteriales Family XII. Incertae Sedis</taxon>
        <taxon>Fusibacter</taxon>
    </lineage>
</organism>
<evidence type="ECO:0000259" key="11">
    <source>
        <dbReference type="PROSITE" id="PS51706"/>
    </source>
</evidence>
<dbReference type="InterPro" id="IPR019987">
    <property type="entry name" value="GTP-bd_ribosome_bio_YsxC"/>
</dbReference>
<keyword evidence="4" id="KW-0479">Metal-binding</keyword>
<comment type="cofactor">
    <cofactor evidence="1">
        <name>Mg(2+)</name>
        <dbReference type="ChEBI" id="CHEBI:18420"/>
    </cofactor>
</comment>
<dbReference type="InterPro" id="IPR006073">
    <property type="entry name" value="GTP-bd"/>
</dbReference>
<dbReference type="RefSeq" id="WP_194703551.1">
    <property type="nucleotide sequence ID" value="NZ_JADKNH010000014.1"/>
</dbReference>
<reference evidence="12 13" key="1">
    <citation type="submission" date="2020-11" db="EMBL/GenBank/DDBJ databases">
        <title>Fusibacter basophilias sp. nov.</title>
        <authorList>
            <person name="Qiu D."/>
        </authorList>
    </citation>
    <scope>NUCLEOTIDE SEQUENCE [LARGE SCALE GENOMIC DNA]</scope>
    <source>
        <strain evidence="12 13">Q10-2</strain>
    </source>
</reference>
<evidence type="ECO:0000256" key="6">
    <source>
        <dbReference type="ARBA" id="ARBA00022842"/>
    </source>
</evidence>
<evidence type="ECO:0000313" key="13">
    <source>
        <dbReference type="Proteomes" id="UP000614200"/>
    </source>
</evidence>
<keyword evidence="5 10" id="KW-0547">Nucleotide-binding</keyword>
<evidence type="ECO:0000256" key="10">
    <source>
        <dbReference type="HAMAP-Rule" id="MF_00321"/>
    </source>
</evidence>
<accession>A0ABR9ZXX3</accession>
<keyword evidence="6" id="KW-0460">Magnesium</keyword>
<feature type="domain" description="EngB-type G" evidence="11">
    <location>
        <begin position="22"/>
        <end position="195"/>
    </location>
</feature>
<keyword evidence="8 10" id="KW-0717">Septation</keyword>
<dbReference type="PANTHER" id="PTHR11649:SF13">
    <property type="entry name" value="ENGB-TYPE G DOMAIN-CONTAINING PROTEIN"/>
    <property type="match status" value="1"/>
</dbReference>
<comment type="caution">
    <text evidence="12">The sequence shown here is derived from an EMBL/GenBank/DDBJ whole genome shotgun (WGS) entry which is preliminary data.</text>
</comment>
<proteinExistence type="inferred from homology"/>
<evidence type="ECO:0000313" key="12">
    <source>
        <dbReference type="EMBL" id="MBF4695315.1"/>
    </source>
</evidence>
<dbReference type="InterPro" id="IPR030393">
    <property type="entry name" value="G_ENGB_dom"/>
</dbReference>
<protein>
    <recommendedName>
        <fullName evidence="10">Probable GTP-binding protein EngB</fullName>
    </recommendedName>
</protein>
<dbReference type="PROSITE" id="PS51706">
    <property type="entry name" value="G_ENGB"/>
    <property type="match status" value="1"/>
</dbReference>
<dbReference type="InterPro" id="IPR027417">
    <property type="entry name" value="P-loop_NTPase"/>
</dbReference>
<keyword evidence="9 10" id="KW-0131">Cell cycle</keyword>
<evidence type="ECO:0000256" key="8">
    <source>
        <dbReference type="ARBA" id="ARBA00023210"/>
    </source>
</evidence>
<evidence type="ECO:0000256" key="5">
    <source>
        <dbReference type="ARBA" id="ARBA00022741"/>
    </source>
</evidence>
<evidence type="ECO:0000256" key="2">
    <source>
        <dbReference type="ARBA" id="ARBA00009638"/>
    </source>
</evidence>
<dbReference type="NCBIfam" id="TIGR03598">
    <property type="entry name" value="GTPase_YsxC"/>
    <property type="match status" value="1"/>
</dbReference>